<feature type="compositionally biased region" description="Basic and acidic residues" evidence="6">
    <location>
        <begin position="238"/>
        <end position="247"/>
    </location>
</feature>
<organism evidence="8 9">
    <name type="scientific">Kwoniella shivajii</name>
    <dbReference type="NCBI Taxonomy" id="564305"/>
    <lineage>
        <taxon>Eukaryota</taxon>
        <taxon>Fungi</taxon>
        <taxon>Dikarya</taxon>
        <taxon>Basidiomycota</taxon>
        <taxon>Agaricomycotina</taxon>
        <taxon>Tremellomycetes</taxon>
        <taxon>Tremellales</taxon>
        <taxon>Cryptococcaceae</taxon>
        <taxon>Kwoniella</taxon>
    </lineage>
</organism>
<dbReference type="CDD" id="cd04878">
    <property type="entry name" value="ACT_AHAS"/>
    <property type="match status" value="1"/>
</dbReference>
<evidence type="ECO:0000256" key="6">
    <source>
        <dbReference type="SAM" id="MobiDB-lite"/>
    </source>
</evidence>
<comment type="pathway">
    <text evidence="2">Amino-acid biosynthesis; L-valine biosynthesis; L-valine from pyruvate: step 1/4.</text>
</comment>
<keyword evidence="9" id="KW-1185">Reference proteome</keyword>
<protein>
    <submittedName>
        <fullName evidence="8">Acetolactate synthase, small subunit</fullName>
    </submittedName>
</protein>
<dbReference type="InterPro" id="IPR045865">
    <property type="entry name" value="ACT-like_dom_sf"/>
</dbReference>
<keyword evidence="4" id="KW-0028">Amino-acid biosynthesis</keyword>
<evidence type="ECO:0000256" key="4">
    <source>
        <dbReference type="ARBA" id="ARBA00022605"/>
    </source>
</evidence>
<dbReference type="InterPro" id="IPR027271">
    <property type="entry name" value="Acetolactate_synth/TF_NikR_C"/>
</dbReference>
<dbReference type="RefSeq" id="XP_062792689.1">
    <property type="nucleotide sequence ID" value="XM_062936638.1"/>
</dbReference>
<dbReference type="Proteomes" id="UP001329825">
    <property type="component" value="Chromosome 6"/>
</dbReference>
<evidence type="ECO:0000313" key="8">
    <source>
        <dbReference type="EMBL" id="WRT67949.1"/>
    </source>
</evidence>
<dbReference type="GeneID" id="87957054"/>
<evidence type="ECO:0000256" key="5">
    <source>
        <dbReference type="ARBA" id="ARBA00023304"/>
    </source>
</evidence>
<dbReference type="Gene3D" id="3.30.70.260">
    <property type="match status" value="1"/>
</dbReference>
<evidence type="ECO:0000256" key="3">
    <source>
        <dbReference type="ARBA" id="ARBA00006341"/>
    </source>
</evidence>
<comment type="similarity">
    <text evidence="3">Belongs to the acetolactate synthase small subunit family.</text>
</comment>
<gene>
    <name evidence="8" type="ORF">IL334_004923</name>
</gene>
<evidence type="ECO:0000256" key="1">
    <source>
        <dbReference type="ARBA" id="ARBA00004974"/>
    </source>
</evidence>
<dbReference type="Pfam" id="PF22629">
    <property type="entry name" value="ACT_AHAS_ss"/>
    <property type="match status" value="1"/>
</dbReference>
<dbReference type="EMBL" id="CP141886">
    <property type="protein sequence ID" value="WRT67949.1"/>
    <property type="molecule type" value="Genomic_DNA"/>
</dbReference>
<feature type="region of interest" description="Disordered" evidence="6">
    <location>
        <begin position="207"/>
        <end position="257"/>
    </location>
</feature>
<dbReference type="NCBIfam" id="TIGR00119">
    <property type="entry name" value="acolac_sm"/>
    <property type="match status" value="1"/>
</dbReference>
<reference evidence="8 9" key="1">
    <citation type="submission" date="2024-01" db="EMBL/GenBank/DDBJ databases">
        <title>Comparative genomics of Cryptococcus and Kwoniella reveals pathogenesis evolution and contrasting modes of karyotype evolution via chromosome fusion or intercentromeric recombination.</title>
        <authorList>
            <person name="Coelho M.A."/>
            <person name="David-Palma M."/>
            <person name="Shea T."/>
            <person name="Bowers K."/>
            <person name="McGinley-Smith S."/>
            <person name="Mohammad A.W."/>
            <person name="Gnirke A."/>
            <person name="Yurkov A.M."/>
            <person name="Nowrousian M."/>
            <person name="Sun S."/>
            <person name="Cuomo C.A."/>
            <person name="Heitman J."/>
        </authorList>
    </citation>
    <scope>NUCLEOTIDE SEQUENCE [LARGE SCALE GENOMIC DNA]</scope>
    <source>
        <strain evidence="8">CBS 11374</strain>
    </source>
</reference>
<dbReference type="Gene3D" id="3.30.70.1150">
    <property type="entry name" value="ACT-like. Chain A, domain 2"/>
    <property type="match status" value="1"/>
</dbReference>
<dbReference type="InterPro" id="IPR019455">
    <property type="entry name" value="Acetolactate_synth_ssu_C"/>
</dbReference>
<dbReference type="InterPro" id="IPR053050">
    <property type="entry name" value="ALS_regulatory_subunit"/>
</dbReference>
<feature type="domain" description="ACT" evidence="7">
    <location>
        <begin position="92"/>
        <end position="169"/>
    </location>
</feature>
<dbReference type="InterPro" id="IPR039557">
    <property type="entry name" value="AHAS_ACT"/>
</dbReference>
<evidence type="ECO:0000256" key="2">
    <source>
        <dbReference type="ARBA" id="ARBA00005025"/>
    </source>
</evidence>
<dbReference type="PANTHER" id="PTHR31242">
    <property type="entry name" value="ACETOLACTATE SYNTHASE SMALL SUBUNIT, MITOCHONDRIAL"/>
    <property type="match status" value="1"/>
</dbReference>
<dbReference type="SUPFAM" id="SSF55021">
    <property type="entry name" value="ACT-like"/>
    <property type="match status" value="2"/>
</dbReference>
<keyword evidence="5" id="KW-0100">Branched-chain amino acid biosynthesis</keyword>
<dbReference type="InterPro" id="IPR054480">
    <property type="entry name" value="AHAS_small-like_ACT"/>
</dbReference>
<accession>A0ABZ1D346</accession>
<feature type="compositionally biased region" description="Polar residues" evidence="6">
    <location>
        <begin position="207"/>
        <end position="224"/>
    </location>
</feature>
<proteinExistence type="inferred from homology"/>
<sequence length="362" mass="39132">MSARAISSSIRGRSLPSLAVRWSSTTAPAKGPAAPKSIDDSTSALDYKIHKTARRLPHLATPNPRTPSAEEAVTNILYNTPAPSNEPYKRHLLNCLVQNEPGVLSRVSGILAGRGFNIDSLVVCQTEIRDLSRMCIVLRGQDGVIEQARRQLEDLVPVWAVLDYTKTSVVERELLLAKVSILGPEFAEAQLQSSTIPDASFEAALEQQQQNPPTFVTNEGSGDSSAAKLQREQALARSFEHASDSDNSHGQGHGLYPSRARNEISASEALIAKNLHLSAIKTLSEQFGGRVVDVAENSAIVELTAKSSRVDSFLSLIRPFGVLEAARSGVMALPRTPIPRYGEEDDIIAEKEEIDVSLLPPG</sequence>
<name>A0ABZ1D346_9TREE</name>
<dbReference type="InterPro" id="IPR002912">
    <property type="entry name" value="ACT_dom"/>
</dbReference>
<dbReference type="PROSITE" id="PS51671">
    <property type="entry name" value="ACT"/>
    <property type="match status" value="1"/>
</dbReference>
<evidence type="ECO:0000313" key="9">
    <source>
        <dbReference type="Proteomes" id="UP001329825"/>
    </source>
</evidence>
<dbReference type="PANTHER" id="PTHR31242:SF2">
    <property type="entry name" value="ACETOLACTATE SYNTHASE SMALL SUBUNIT, MITOCHONDRIAL"/>
    <property type="match status" value="1"/>
</dbReference>
<dbReference type="InterPro" id="IPR004789">
    <property type="entry name" value="Acetalactate_synth_ssu"/>
</dbReference>
<evidence type="ECO:0000259" key="7">
    <source>
        <dbReference type="PROSITE" id="PS51671"/>
    </source>
</evidence>
<dbReference type="Pfam" id="PF10369">
    <property type="entry name" value="ALS_ss_C"/>
    <property type="match status" value="1"/>
</dbReference>
<comment type="pathway">
    <text evidence="1">Amino-acid biosynthesis; L-isoleucine biosynthesis; L-isoleucine from 2-oxobutanoate: step 1/4.</text>
</comment>